<dbReference type="SUPFAM" id="SSF56112">
    <property type="entry name" value="Protein kinase-like (PK-like)"/>
    <property type="match status" value="1"/>
</dbReference>
<keyword evidence="3" id="KW-0418">Kinase</keyword>
<dbReference type="InterPro" id="IPR008271">
    <property type="entry name" value="Ser/Thr_kinase_AS"/>
</dbReference>
<keyword evidence="4 5" id="KW-0067">ATP-binding</keyword>
<dbReference type="Gene3D" id="1.10.510.10">
    <property type="entry name" value="Transferase(Phosphotransferase) domain 1"/>
    <property type="match status" value="1"/>
</dbReference>
<dbReference type="PANTHER" id="PTHR43289:SF6">
    <property type="entry name" value="SERINE_THREONINE-PROTEIN KINASE NEKL-3"/>
    <property type="match status" value="1"/>
</dbReference>
<protein>
    <recommendedName>
        <fullName evidence="7">Protein kinase domain-containing protein</fullName>
    </recommendedName>
</protein>
<dbReference type="InterPro" id="IPR017441">
    <property type="entry name" value="Protein_kinase_ATP_BS"/>
</dbReference>
<name>A0A150QEP5_SORCE</name>
<evidence type="ECO:0000313" key="9">
    <source>
        <dbReference type="Proteomes" id="UP000075260"/>
    </source>
</evidence>
<evidence type="ECO:0000256" key="4">
    <source>
        <dbReference type="ARBA" id="ARBA00022840"/>
    </source>
</evidence>
<feature type="compositionally biased region" description="Low complexity" evidence="6">
    <location>
        <begin position="387"/>
        <end position="398"/>
    </location>
</feature>
<dbReference type="GO" id="GO:0005524">
    <property type="term" value="F:ATP binding"/>
    <property type="evidence" value="ECO:0007669"/>
    <property type="project" value="UniProtKB-UniRule"/>
</dbReference>
<evidence type="ECO:0000313" key="8">
    <source>
        <dbReference type="EMBL" id="KYF66454.1"/>
    </source>
</evidence>
<feature type="compositionally biased region" description="Low complexity" evidence="6">
    <location>
        <begin position="355"/>
        <end position="366"/>
    </location>
</feature>
<proteinExistence type="predicted"/>
<dbReference type="Gene3D" id="3.30.200.20">
    <property type="entry name" value="Phosphorylase Kinase, domain 1"/>
    <property type="match status" value="1"/>
</dbReference>
<organism evidence="8 9">
    <name type="scientific">Sorangium cellulosum</name>
    <name type="common">Polyangium cellulosum</name>
    <dbReference type="NCBI Taxonomy" id="56"/>
    <lineage>
        <taxon>Bacteria</taxon>
        <taxon>Pseudomonadati</taxon>
        <taxon>Myxococcota</taxon>
        <taxon>Polyangia</taxon>
        <taxon>Polyangiales</taxon>
        <taxon>Polyangiaceae</taxon>
        <taxon>Sorangium</taxon>
    </lineage>
</organism>
<dbReference type="PROSITE" id="PS00107">
    <property type="entry name" value="PROTEIN_KINASE_ATP"/>
    <property type="match status" value="1"/>
</dbReference>
<dbReference type="InterPro" id="IPR000719">
    <property type="entry name" value="Prot_kinase_dom"/>
</dbReference>
<dbReference type="PROSITE" id="PS50011">
    <property type="entry name" value="PROTEIN_KINASE_DOM"/>
    <property type="match status" value="1"/>
</dbReference>
<evidence type="ECO:0000256" key="1">
    <source>
        <dbReference type="ARBA" id="ARBA00022679"/>
    </source>
</evidence>
<feature type="domain" description="Protein kinase" evidence="7">
    <location>
        <begin position="17"/>
        <end position="289"/>
    </location>
</feature>
<dbReference type="Proteomes" id="UP000075260">
    <property type="component" value="Unassembled WGS sequence"/>
</dbReference>
<evidence type="ECO:0000256" key="5">
    <source>
        <dbReference type="PROSITE-ProRule" id="PRU10141"/>
    </source>
</evidence>
<dbReference type="Pfam" id="PF00069">
    <property type="entry name" value="Pkinase"/>
    <property type="match status" value="1"/>
</dbReference>
<feature type="compositionally biased region" description="Basic and acidic residues" evidence="6">
    <location>
        <begin position="367"/>
        <end position="386"/>
    </location>
</feature>
<feature type="binding site" evidence="5">
    <location>
        <position position="46"/>
    </location>
    <ligand>
        <name>ATP</name>
        <dbReference type="ChEBI" id="CHEBI:30616"/>
    </ligand>
</feature>
<comment type="caution">
    <text evidence="8">The sequence shown here is derived from an EMBL/GenBank/DDBJ whole genome shotgun (WGS) entry which is preliminary data.</text>
</comment>
<reference evidence="8 9" key="1">
    <citation type="submission" date="2014-02" db="EMBL/GenBank/DDBJ databases">
        <title>The small core and large imbalanced accessory genome model reveals a collaborative survival strategy of Sorangium cellulosum strains in nature.</title>
        <authorList>
            <person name="Han K."/>
            <person name="Peng R."/>
            <person name="Blom J."/>
            <person name="Li Y.-Z."/>
        </authorList>
    </citation>
    <scope>NUCLEOTIDE SEQUENCE [LARGE SCALE GENOMIC DNA]</scope>
    <source>
        <strain evidence="8 9">So0008-312</strain>
    </source>
</reference>
<evidence type="ECO:0000259" key="7">
    <source>
        <dbReference type="PROSITE" id="PS50011"/>
    </source>
</evidence>
<dbReference type="AlphaFoldDB" id="A0A150QEP5"/>
<gene>
    <name evidence="8" type="ORF">BE15_18300</name>
</gene>
<dbReference type="SMART" id="SM00220">
    <property type="entry name" value="S_TKc"/>
    <property type="match status" value="1"/>
</dbReference>
<sequence length="573" mass="61220">MDSPYGLHAGSIIGGDFEVVRPLGSGGMGSVYLCRQRSTARQRAVKVMHPMRAGDPEQRRRFEQEALAPGLIGSPHIVDVLIAGVDPASSLPYLAMELLHGETLSACVARRGPLPIPEARRVLDQLGRALEAAHNAGIVHRDLKPENVFLEDVGDGAPPRVKLLDFGIAKIIDQARDSMTGAVGTPLWMAPEQAGMSHAALPQSDVWAYGLLAFFVLTGEVFWEGRGLPALLREIALDPIPVASRRAAELGLPPLLAGFDAWFARCVAREPFARFTGASTMWPALERLLDAASLAPPAGPPPPGAADARRRSGPPQPGASFDGADAAPTPPPSHAHSKTVAVSCFQDHGDRAAPDADPLDGAGRPAAPDDTRAAERRPGDAERARPESAYPAPPASSALYRGQGSGGATEPILHAMDDDHCVATWKGVLFQIWHRDTTPAAVRGVRSVLREHGGGLQATLVLLEENMIPVGKEARLSLAELSRELAAHGMYAALVFEGHGFKASLVRNVAIEFILLSRSRLRYEVFSTVNDAVAWMMRNSPRRDWLRELPGVTEALRRGTARGATQAVSASSR</sequence>
<dbReference type="OrthoDB" id="9801841at2"/>
<feature type="region of interest" description="Disordered" evidence="6">
    <location>
        <begin position="293"/>
        <end position="405"/>
    </location>
</feature>
<dbReference type="EMBL" id="JEMA01000739">
    <property type="protein sequence ID" value="KYF66454.1"/>
    <property type="molecule type" value="Genomic_DNA"/>
</dbReference>
<keyword evidence="1" id="KW-0808">Transferase</keyword>
<accession>A0A150QEP5</accession>
<dbReference type="PANTHER" id="PTHR43289">
    <property type="entry name" value="MITOGEN-ACTIVATED PROTEIN KINASE KINASE KINASE 20-RELATED"/>
    <property type="match status" value="1"/>
</dbReference>
<evidence type="ECO:0000256" key="6">
    <source>
        <dbReference type="SAM" id="MobiDB-lite"/>
    </source>
</evidence>
<keyword evidence="2 5" id="KW-0547">Nucleotide-binding</keyword>
<dbReference type="CDD" id="cd14014">
    <property type="entry name" value="STKc_PknB_like"/>
    <property type="match status" value="1"/>
</dbReference>
<dbReference type="RefSeq" id="WP_061610496.1">
    <property type="nucleotide sequence ID" value="NZ_JEMA01000739.1"/>
</dbReference>
<evidence type="ECO:0000256" key="2">
    <source>
        <dbReference type="ARBA" id="ARBA00022741"/>
    </source>
</evidence>
<dbReference type="InterPro" id="IPR011009">
    <property type="entry name" value="Kinase-like_dom_sf"/>
</dbReference>
<evidence type="ECO:0000256" key="3">
    <source>
        <dbReference type="ARBA" id="ARBA00022777"/>
    </source>
</evidence>
<dbReference type="PROSITE" id="PS00108">
    <property type="entry name" value="PROTEIN_KINASE_ST"/>
    <property type="match status" value="1"/>
</dbReference>
<dbReference type="GO" id="GO:0004674">
    <property type="term" value="F:protein serine/threonine kinase activity"/>
    <property type="evidence" value="ECO:0007669"/>
    <property type="project" value="TreeGrafter"/>
</dbReference>